<name>A0ACB8EI03_9SAUR</name>
<reference evidence="1" key="1">
    <citation type="submission" date="2021-08" db="EMBL/GenBank/DDBJ databases">
        <title>The first chromosome-level gecko genome reveals the dynamic sex chromosomes of Neotropical dwarf geckos (Sphaerodactylidae: Sphaerodactylus).</title>
        <authorList>
            <person name="Pinto B.J."/>
            <person name="Keating S.E."/>
            <person name="Gamble T."/>
        </authorList>
    </citation>
    <scope>NUCLEOTIDE SEQUENCE</scope>
    <source>
        <strain evidence="1">TG3544</strain>
    </source>
</reference>
<accession>A0ACB8EI03</accession>
<protein>
    <submittedName>
        <fullName evidence="1">Uncharacterized protein</fullName>
    </submittedName>
</protein>
<comment type="caution">
    <text evidence="1">The sequence shown here is derived from an EMBL/GenBank/DDBJ whole genome shotgun (WGS) entry which is preliminary data.</text>
</comment>
<dbReference type="Proteomes" id="UP000827872">
    <property type="component" value="Linkage Group LG03"/>
</dbReference>
<keyword evidence="2" id="KW-1185">Reference proteome</keyword>
<evidence type="ECO:0000313" key="1">
    <source>
        <dbReference type="EMBL" id="KAH7992179.1"/>
    </source>
</evidence>
<evidence type="ECO:0000313" key="2">
    <source>
        <dbReference type="Proteomes" id="UP000827872"/>
    </source>
</evidence>
<sequence>MAIMEHGLHLFRSAVDTVLPGPMLKKALVLETGRHPRLVVHGLPFDLRRNLYLVGFGKAVLGMAAVAESIVGNHLARGILSVPQGIQATLQEKGMREMLLKPQSRIQVMEGAKHNLPDRESLKAASAIRELAEGLTAEDLLLVLISGGGSALLPAPAPPVTLEEKETVTKLLASKGATIQELNTIRKSLSVLKGGGLARAAFPAQVVSLILSDIIGDPVDLIASGPTVISPPNIQDCFQILAKYDLINVMPESVHTVLSHLATEHVPPTDSVHVHNVIIGSNRLALEEAKRQAENLGYLTLVLSDAVCGEVSTVACLYSLFIQLVCLRATGNDLLKGKVGEALSNLAKELEIPGLNLVDTLNILQGSQAEIPVCLLAGGETTVQLAGSGKGGRNQELALRVALELHRAKSSGHGSSLDKYQALFLSGATDGQDGPTEAAGAFSSQELVGEAEQAGFNVEAFLINNDSYTFFSSFQSGSHLLLTGLTGTNVMDIHTVLIRAKGG</sequence>
<organism evidence="1 2">
    <name type="scientific">Sphaerodactylus townsendi</name>
    <dbReference type="NCBI Taxonomy" id="933632"/>
    <lineage>
        <taxon>Eukaryota</taxon>
        <taxon>Metazoa</taxon>
        <taxon>Chordata</taxon>
        <taxon>Craniata</taxon>
        <taxon>Vertebrata</taxon>
        <taxon>Euteleostomi</taxon>
        <taxon>Lepidosauria</taxon>
        <taxon>Squamata</taxon>
        <taxon>Bifurcata</taxon>
        <taxon>Gekkota</taxon>
        <taxon>Sphaerodactylidae</taxon>
        <taxon>Sphaerodactylus</taxon>
    </lineage>
</organism>
<dbReference type="EMBL" id="CM037616">
    <property type="protein sequence ID" value="KAH7992179.1"/>
    <property type="molecule type" value="Genomic_DNA"/>
</dbReference>
<gene>
    <name evidence="1" type="ORF">K3G42_020207</name>
</gene>
<proteinExistence type="predicted"/>